<keyword evidence="4" id="KW-1185">Reference proteome</keyword>
<proteinExistence type="predicted"/>
<dbReference type="SUPFAM" id="SSF50475">
    <property type="entry name" value="FMN-binding split barrel"/>
    <property type="match status" value="1"/>
</dbReference>
<dbReference type="AlphaFoldDB" id="V2XLU6"/>
<dbReference type="Pfam" id="PF12766">
    <property type="entry name" value="Pyridox_oxase_2"/>
    <property type="match status" value="1"/>
</dbReference>
<dbReference type="Proteomes" id="UP000017559">
    <property type="component" value="Unassembled WGS sequence"/>
</dbReference>
<organism evidence="3 4">
    <name type="scientific">Moniliophthora roreri (strain MCA 2997)</name>
    <name type="common">Cocoa frosty pod rot fungus</name>
    <name type="synonym">Crinipellis roreri</name>
    <dbReference type="NCBI Taxonomy" id="1381753"/>
    <lineage>
        <taxon>Eukaryota</taxon>
        <taxon>Fungi</taxon>
        <taxon>Dikarya</taxon>
        <taxon>Basidiomycota</taxon>
        <taxon>Agaricomycotina</taxon>
        <taxon>Agaricomycetes</taxon>
        <taxon>Agaricomycetidae</taxon>
        <taxon>Agaricales</taxon>
        <taxon>Marasmiineae</taxon>
        <taxon>Marasmiaceae</taxon>
        <taxon>Moniliophthora</taxon>
    </lineage>
</organism>
<dbReference type="HOGENOM" id="CLU_058669_1_1_1"/>
<accession>V2XLU6</accession>
<name>V2XLU6_MONRO</name>
<dbReference type="OrthoDB" id="434253at2759"/>
<dbReference type="PANTHER" id="PTHR28243">
    <property type="entry name" value="AGL049CP"/>
    <property type="match status" value="1"/>
</dbReference>
<evidence type="ECO:0000256" key="1">
    <source>
        <dbReference type="SAM" id="MobiDB-lite"/>
    </source>
</evidence>
<dbReference type="KEGG" id="mrr:Moror_1756"/>
<dbReference type="STRING" id="1381753.V2XLU6"/>
<dbReference type="InterPro" id="IPR024624">
    <property type="entry name" value="Pyridox_Oxase_Alr4036_FMN-bd"/>
</dbReference>
<evidence type="ECO:0000313" key="3">
    <source>
        <dbReference type="EMBL" id="ESK93475.1"/>
    </source>
</evidence>
<feature type="region of interest" description="Disordered" evidence="1">
    <location>
        <begin position="178"/>
        <end position="220"/>
    </location>
</feature>
<comment type="caution">
    <text evidence="3">The sequence shown here is derived from an EMBL/GenBank/DDBJ whole genome shotgun (WGS) entry which is preliminary data.</text>
</comment>
<dbReference type="Gene3D" id="2.30.110.10">
    <property type="entry name" value="Electron Transport, Fmn-binding Protein, Chain A"/>
    <property type="match status" value="1"/>
</dbReference>
<dbReference type="EMBL" id="AWSO01000194">
    <property type="protein sequence ID" value="ESK93475.1"/>
    <property type="molecule type" value="Genomic_DNA"/>
</dbReference>
<dbReference type="GO" id="GO:0010181">
    <property type="term" value="F:FMN binding"/>
    <property type="evidence" value="ECO:0007669"/>
    <property type="project" value="InterPro"/>
</dbReference>
<reference evidence="3 4" key="1">
    <citation type="journal article" date="2014" name="BMC Genomics">
        <title>Genome and secretome analysis of the hemibiotrophic fungal pathogen, Moniliophthora roreri, which causes frosty pod rot disease of cacao: mechanisms of the biotrophic and necrotrophic phases.</title>
        <authorList>
            <person name="Meinhardt L.W."/>
            <person name="Costa G.G.L."/>
            <person name="Thomazella D.P.T."/>
            <person name="Teixeira P.J.P.L."/>
            <person name="Carazzolle M.F."/>
            <person name="Schuster S.C."/>
            <person name="Carlson J.E."/>
            <person name="Guiltinan M.J."/>
            <person name="Mieczkowski P."/>
            <person name="Farmer A."/>
            <person name="Ramaraj T."/>
            <person name="Crozier J."/>
            <person name="Davis R.E."/>
            <person name="Shao J."/>
            <person name="Melnick R.L."/>
            <person name="Pereira G.A.G."/>
            <person name="Bailey B.A."/>
        </authorList>
    </citation>
    <scope>NUCLEOTIDE SEQUENCE [LARGE SCALE GENOMIC DNA]</scope>
    <source>
        <strain evidence="3 4">MCA 2997</strain>
    </source>
</reference>
<sequence>MVLVHYQCFKFQACIHQRPEPMNSHPTAAMTGYPRWKTVISDALSKYPRSVVFQLATVDDTNPLEPQVRSHIFRGFITPPSSTSKHLPVLLLTSTDIRTPKVKQMMANPHVQIHWYIEDTREQFRIAGLGRIIPSPEYKYLCTGDSKVLAEEGFDWEAKRVSVFKSLSPHMRASWCRPPPGSILENPEEEMKRWPPRVDVPGEEQNEDGSLVSDEDKQRNKENWETALSRFALVLIDPKGVDYLNMGVVPNRRYMFRKGEEEGEWGEMEIVA</sequence>
<feature type="domain" description="Pyridoxamine 5'-phosphate oxidase Alr4036 family FMN-binding" evidence="2">
    <location>
        <begin position="34"/>
        <end position="133"/>
    </location>
</feature>
<evidence type="ECO:0000313" key="4">
    <source>
        <dbReference type="Proteomes" id="UP000017559"/>
    </source>
</evidence>
<dbReference type="PANTHER" id="PTHR28243:SF1">
    <property type="entry name" value="PYRIDOXAMINE 5'-PHOSPHATE OXIDASE ALR4036 FAMILY FMN-BINDING DOMAIN-CONTAINING PROTEIN"/>
    <property type="match status" value="1"/>
</dbReference>
<protein>
    <submittedName>
        <fullName evidence="3">Pyridoxamine 5-phosphate oxidase-fmn-binding protein</fullName>
    </submittedName>
</protein>
<dbReference type="InterPro" id="IPR012349">
    <property type="entry name" value="Split_barrel_FMN-bd"/>
</dbReference>
<evidence type="ECO:0000259" key="2">
    <source>
        <dbReference type="Pfam" id="PF12766"/>
    </source>
</evidence>
<gene>
    <name evidence="3" type="ORF">Moror_1756</name>
</gene>